<feature type="transmembrane region" description="Helical" evidence="6">
    <location>
        <begin position="94"/>
        <end position="123"/>
    </location>
</feature>
<feature type="transmembrane region" description="Helical" evidence="6">
    <location>
        <begin position="257"/>
        <end position="281"/>
    </location>
</feature>
<proteinExistence type="predicted"/>
<reference evidence="8 9" key="1">
    <citation type="submission" date="2017-06" db="EMBL/GenBank/DDBJ databases">
        <title>Investigating the central metabolism of Clostridium thermosuccinogenes.</title>
        <authorList>
            <person name="Koendjbiharie J.G."/>
            <person name="van Kranenburg R."/>
        </authorList>
    </citation>
    <scope>NUCLEOTIDE SEQUENCE [LARGE SCALE GENOMIC DNA]</scope>
    <source>
        <strain evidence="8 9">DSM 5806</strain>
    </source>
</reference>
<keyword evidence="4 6" id="KW-1133">Transmembrane helix</keyword>
<comment type="subcellular location">
    <subcellularLocation>
        <location evidence="1">Membrane</location>
        <topology evidence="1">Multi-pass membrane protein</topology>
    </subcellularLocation>
</comment>
<feature type="transmembrane region" description="Helical" evidence="6">
    <location>
        <begin position="364"/>
        <end position="383"/>
    </location>
</feature>
<protein>
    <submittedName>
        <fullName evidence="8">Anion transporter</fullName>
    </submittedName>
</protein>
<dbReference type="OrthoDB" id="3177666at2"/>
<evidence type="ECO:0000256" key="4">
    <source>
        <dbReference type="ARBA" id="ARBA00022989"/>
    </source>
</evidence>
<dbReference type="InterPro" id="IPR004680">
    <property type="entry name" value="Cit_transptr-like_dom"/>
</dbReference>
<dbReference type="AlphaFoldDB" id="A0A2K2FS57"/>
<accession>A0A2K2FS57</accession>
<evidence type="ECO:0000313" key="8">
    <source>
        <dbReference type="EMBL" id="PNU01608.1"/>
    </source>
</evidence>
<dbReference type="Proteomes" id="UP000236151">
    <property type="component" value="Unassembled WGS sequence"/>
</dbReference>
<organism evidence="8 9">
    <name type="scientific">Clostridium thermosuccinogenes</name>
    <dbReference type="NCBI Taxonomy" id="84032"/>
    <lineage>
        <taxon>Bacteria</taxon>
        <taxon>Bacillati</taxon>
        <taxon>Bacillota</taxon>
        <taxon>Clostridia</taxon>
        <taxon>Eubacteriales</taxon>
        <taxon>Clostridiaceae</taxon>
        <taxon>Clostridium</taxon>
    </lineage>
</organism>
<evidence type="ECO:0000256" key="5">
    <source>
        <dbReference type="ARBA" id="ARBA00023136"/>
    </source>
</evidence>
<evidence type="ECO:0000256" key="2">
    <source>
        <dbReference type="ARBA" id="ARBA00022448"/>
    </source>
</evidence>
<sequence>MAKTTNTQTLRPGKETLQLALTFLKNDPVFALSFALAILSCFFARPEIEYINFEVLACLFNLMIVVKAFEELRLLDKFAVGILNRCTNSRRVSLIMILLSFFSSMVITNDIALITLVPLTLVISRKSDMNVMGTVILQTLAANIGSSLTPIGNPQNLYIFSYYELTAAQFFPVVGLFALLGLAWLCILNLSSTKIDFDITLEPIEIKEGMKAAIWAVLFIIIVLSIFDVVSYQLVFLVTVVLTFIINKKLFKKVDYLLLATFICFFIFIGNVSSIPAIAGFMEGYLSSAGRTYFSSIILSQVVSNVPCAIFLSKFNSDWRELLLGVNIGGMGTIIASLASVISYKIYAKENPGSSGKYMVQFSMYNALSLMLFTVINYALLFLR</sequence>
<evidence type="ECO:0000256" key="3">
    <source>
        <dbReference type="ARBA" id="ARBA00022692"/>
    </source>
</evidence>
<keyword evidence="2" id="KW-0813">Transport</keyword>
<evidence type="ECO:0000256" key="6">
    <source>
        <dbReference type="SAM" id="Phobius"/>
    </source>
</evidence>
<feature type="transmembrane region" description="Helical" evidence="6">
    <location>
        <begin position="170"/>
        <end position="192"/>
    </location>
</feature>
<dbReference type="PANTHER" id="PTHR43568:SF1">
    <property type="entry name" value="P PROTEIN"/>
    <property type="match status" value="1"/>
</dbReference>
<feature type="domain" description="Citrate transporter-like" evidence="7">
    <location>
        <begin position="28"/>
        <end position="311"/>
    </location>
</feature>
<dbReference type="GO" id="GO:0016020">
    <property type="term" value="C:membrane"/>
    <property type="evidence" value="ECO:0007669"/>
    <property type="project" value="UniProtKB-SubCell"/>
</dbReference>
<dbReference type="InterPro" id="IPR051475">
    <property type="entry name" value="Diverse_Ion_Transporter"/>
</dbReference>
<dbReference type="PANTHER" id="PTHR43568">
    <property type="entry name" value="P PROTEIN"/>
    <property type="match status" value="1"/>
</dbReference>
<evidence type="ECO:0000259" key="7">
    <source>
        <dbReference type="Pfam" id="PF03600"/>
    </source>
</evidence>
<dbReference type="RefSeq" id="WP_103079837.1">
    <property type="nucleotide sequence ID" value="NZ_CP021850.1"/>
</dbReference>
<keyword evidence="5 6" id="KW-0472">Membrane</keyword>
<dbReference type="KEGG" id="cthd:CDO33_16940"/>
<evidence type="ECO:0000256" key="1">
    <source>
        <dbReference type="ARBA" id="ARBA00004141"/>
    </source>
</evidence>
<dbReference type="EMBL" id="NIOJ01000001">
    <property type="protein sequence ID" value="PNU01608.1"/>
    <property type="molecule type" value="Genomic_DNA"/>
</dbReference>
<feature type="transmembrane region" description="Helical" evidence="6">
    <location>
        <begin position="212"/>
        <end position="245"/>
    </location>
</feature>
<keyword evidence="3 6" id="KW-0812">Transmembrane</keyword>
<keyword evidence="9" id="KW-1185">Reference proteome</keyword>
<feature type="transmembrane region" description="Helical" evidence="6">
    <location>
        <begin position="293"/>
        <end position="312"/>
    </location>
</feature>
<evidence type="ECO:0000313" key="9">
    <source>
        <dbReference type="Proteomes" id="UP000236151"/>
    </source>
</evidence>
<name>A0A2K2FS57_9CLOT</name>
<gene>
    <name evidence="8" type="ORF">CDQ84_00955</name>
</gene>
<dbReference type="GO" id="GO:0055085">
    <property type="term" value="P:transmembrane transport"/>
    <property type="evidence" value="ECO:0007669"/>
    <property type="project" value="InterPro"/>
</dbReference>
<comment type="caution">
    <text evidence="8">The sequence shown here is derived from an EMBL/GenBank/DDBJ whole genome shotgun (WGS) entry which is preliminary data.</text>
</comment>
<feature type="transmembrane region" description="Helical" evidence="6">
    <location>
        <begin position="324"/>
        <end position="344"/>
    </location>
</feature>
<dbReference type="Pfam" id="PF03600">
    <property type="entry name" value="CitMHS"/>
    <property type="match status" value="1"/>
</dbReference>